<gene>
    <name evidence="3" type="ORF">GGQ83_001620</name>
</gene>
<comment type="caution">
    <text evidence="3">The sequence shown here is derived from an EMBL/GenBank/DDBJ whole genome shotgun (WGS) entry which is preliminary data.</text>
</comment>
<dbReference type="InterPro" id="IPR017946">
    <property type="entry name" value="PLC-like_Pdiesterase_TIM-brl"/>
</dbReference>
<dbReference type="Pfam" id="PF03009">
    <property type="entry name" value="GDPD"/>
    <property type="match status" value="1"/>
</dbReference>
<dbReference type="Gene3D" id="3.20.20.190">
    <property type="entry name" value="Phosphatidylinositol (PI) phosphodiesterase"/>
    <property type="match status" value="1"/>
</dbReference>
<name>A0A840ACF6_9PROT</name>
<evidence type="ECO:0000256" key="1">
    <source>
        <dbReference type="SAM" id="SignalP"/>
    </source>
</evidence>
<protein>
    <submittedName>
        <fullName evidence="3">Glycerophosphoryl diester phosphodiesterase</fullName>
    </submittedName>
</protein>
<evidence type="ECO:0000313" key="4">
    <source>
        <dbReference type="Proteomes" id="UP000553193"/>
    </source>
</evidence>
<dbReference type="PANTHER" id="PTHR46211">
    <property type="entry name" value="GLYCEROPHOSPHORYL DIESTER PHOSPHODIESTERASE"/>
    <property type="match status" value="1"/>
</dbReference>
<evidence type="ECO:0000313" key="3">
    <source>
        <dbReference type="EMBL" id="MBB3898183.1"/>
    </source>
</evidence>
<dbReference type="RefSeq" id="WP_184383269.1">
    <property type="nucleotide sequence ID" value="NZ_JACIDJ010000002.1"/>
</dbReference>
<feature type="chain" id="PRO_5032572376" evidence="1">
    <location>
        <begin position="23"/>
        <end position="317"/>
    </location>
</feature>
<organism evidence="3 4">
    <name type="scientific">Roseococcus suduntuyensis</name>
    <dbReference type="NCBI Taxonomy" id="455361"/>
    <lineage>
        <taxon>Bacteria</taxon>
        <taxon>Pseudomonadati</taxon>
        <taxon>Pseudomonadota</taxon>
        <taxon>Alphaproteobacteria</taxon>
        <taxon>Acetobacterales</taxon>
        <taxon>Roseomonadaceae</taxon>
        <taxon>Roseococcus</taxon>
    </lineage>
</organism>
<dbReference type="Proteomes" id="UP000553193">
    <property type="component" value="Unassembled WGS sequence"/>
</dbReference>
<keyword evidence="4" id="KW-1185">Reference proteome</keyword>
<dbReference type="EMBL" id="JACIDJ010000002">
    <property type="protein sequence ID" value="MBB3898183.1"/>
    <property type="molecule type" value="Genomic_DNA"/>
</dbReference>
<dbReference type="AlphaFoldDB" id="A0A840ACF6"/>
<accession>A0A840ACF6</accession>
<dbReference type="SUPFAM" id="SSF51695">
    <property type="entry name" value="PLC-like phosphodiesterases"/>
    <property type="match status" value="1"/>
</dbReference>
<dbReference type="GO" id="GO:0006629">
    <property type="term" value="P:lipid metabolic process"/>
    <property type="evidence" value="ECO:0007669"/>
    <property type="project" value="InterPro"/>
</dbReference>
<dbReference type="InterPro" id="IPR030395">
    <property type="entry name" value="GP_PDE_dom"/>
</dbReference>
<keyword evidence="1" id="KW-0732">Signal</keyword>
<feature type="signal peptide" evidence="1">
    <location>
        <begin position="1"/>
        <end position="22"/>
    </location>
</feature>
<sequence>MPKHLSSLALALFVALTCTAAAQPAIERPLVIAHRGASQYLPEHTMEAYRLAIRQGADFIEPDLLLTADGIAVARHDRALALTTNIAAHPTLPSNIDQITFEQLRGLQATSRGGAAYAPLGAGPTGLLVPSFAEVLDELRALHASTGRIVGVYPEVKTIGGGLNTYNRALADAMLAELAHPRHGGLFDGSRGNVILQSFDPEVVAYLGRGSSLPVVQLSPQCPSEADTAAIAARADGVGMQAARANAECLHRLRAAGLFVHVYTLSNANPDLHALMFRNGVDGVFTNAPDTAIAQREQALPGVPPREWIAPVRRRRD</sequence>
<proteinExistence type="predicted"/>
<reference evidence="3 4" key="1">
    <citation type="submission" date="2020-08" db="EMBL/GenBank/DDBJ databases">
        <title>Genomic Encyclopedia of Type Strains, Phase IV (KMG-IV): sequencing the most valuable type-strain genomes for metagenomic binning, comparative biology and taxonomic classification.</title>
        <authorList>
            <person name="Goeker M."/>
        </authorList>
    </citation>
    <scope>NUCLEOTIDE SEQUENCE [LARGE SCALE GENOMIC DNA]</scope>
    <source>
        <strain evidence="3 4">DSM 19979</strain>
    </source>
</reference>
<feature type="domain" description="GP-PDE" evidence="2">
    <location>
        <begin position="29"/>
        <end position="296"/>
    </location>
</feature>
<dbReference type="PANTHER" id="PTHR46211:SF1">
    <property type="entry name" value="GLYCEROPHOSPHODIESTER PHOSPHODIESTERASE, CYTOPLASMIC"/>
    <property type="match status" value="1"/>
</dbReference>
<evidence type="ECO:0000259" key="2">
    <source>
        <dbReference type="PROSITE" id="PS51704"/>
    </source>
</evidence>
<dbReference type="GO" id="GO:0008081">
    <property type="term" value="F:phosphoric diester hydrolase activity"/>
    <property type="evidence" value="ECO:0007669"/>
    <property type="project" value="InterPro"/>
</dbReference>
<dbReference type="PROSITE" id="PS51704">
    <property type="entry name" value="GP_PDE"/>
    <property type="match status" value="1"/>
</dbReference>